<feature type="transmembrane region" description="Helical" evidence="8">
    <location>
        <begin position="36"/>
        <end position="56"/>
    </location>
</feature>
<evidence type="ECO:0000256" key="5">
    <source>
        <dbReference type="ARBA" id="ARBA00022692"/>
    </source>
</evidence>
<feature type="transmembrane region" description="Helical" evidence="8">
    <location>
        <begin position="363"/>
        <end position="381"/>
    </location>
</feature>
<evidence type="ECO:0000256" key="1">
    <source>
        <dbReference type="ARBA" id="ARBA00004651"/>
    </source>
</evidence>
<feature type="transmembrane region" description="Helical" evidence="8">
    <location>
        <begin position="191"/>
        <end position="214"/>
    </location>
</feature>
<evidence type="ECO:0000256" key="7">
    <source>
        <dbReference type="ARBA" id="ARBA00023136"/>
    </source>
</evidence>
<dbReference type="PANTHER" id="PTHR30294">
    <property type="entry name" value="MEMBRANE COMPONENT OF ABC TRANSPORTER YHHJ-RELATED"/>
    <property type="match status" value="1"/>
</dbReference>
<keyword evidence="7 8" id="KW-0472">Membrane</keyword>
<evidence type="ECO:0000313" key="10">
    <source>
        <dbReference type="EMBL" id="SBW01055.1"/>
    </source>
</evidence>
<accession>A0A212JP10</accession>
<keyword evidence="4" id="KW-1003">Cell membrane</keyword>
<evidence type="ECO:0000259" key="9">
    <source>
        <dbReference type="PROSITE" id="PS51012"/>
    </source>
</evidence>
<feature type="transmembrane region" description="Helical" evidence="8">
    <location>
        <begin position="241"/>
        <end position="263"/>
    </location>
</feature>
<dbReference type="EMBL" id="FLUQ01000001">
    <property type="protein sequence ID" value="SBW01055.1"/>
    <property type="molecule type" value="Genomic_DNA"/>
</dbReference>
<dbReference type="InterPro" id="IPR047817">
    <property type="entry name" value="ABC2_TM_bact-type"/>
</dbReference>
<reference evidence="10" key="1">
    <citation type="submission" date="2016-04" db="EMBL/GenBank/DDBJ databases">
        <authorList>
            <person name="Evans L.H."/>
            <person name="Alamgir A."/>
            <person name="Owens N."/>
            <person name="Weber N.D."/>
            <person name="Virtaneva K."/>
            <person name="Barbian K."/>
            <person name="Babar A."/>
            <person name="Rosenke K."/>
        </authorList>
    </citation>
    <scope>NUCLEOTIDE SEQUENCE</scope>
    <source>
        <strain evidence="10">86</strain>
    </source>
</reference>
<evidence type="ECO:0000256" key="6">
    <source>
        <dbReference type="ARBA" id="ARBA00022989"/>
    </source>
</evidence>
<comment type="subcellular location">
    <subcellularLocation>
        <location evidence="1">Cell membrane</location>
        <topology evidence="1">Multi-pass membrane protein</topology>
    </subcellularLocation>
</comment>
<name>A0A212JP10_9DELT</name>
<dbReference type="InterPro" id="IPR051449">
    <property type="entry name" value="ABC-2_transporter_component"/>
</dbReference>
<dbReference type="PANTHER" id="PTHR30294:SF29">
    <property type="entry name" value="MULTIDRUG ABC TRANSPORTER PERMEASE YBHS-RELATED"/>
    <property type="match status" value="1"/>
</dbReference>
<comment type="similarity">
    <text evidence="2">Belongs to the ABC-2 integral membrane protein family.</text>
</comment>
<proteinExistence type="inferred from homology"/>
<dbReference type="Pfam" id="PF12698">
    <property type="entry name" value="ABC2_membrane_3"/>
    <property type="match status" value="1"/>
</dbReference>
<evidence type="ECO:0000256" key="3">
    <source>
        <dbReference type="ARBA" id="ARBA00022448"/>
    </source>
</evidence>
<feature type="domain" description="ABC transmembrane type-2" evidence="9">
    <location>
        <begin position="148"/>
        <end position="384"/>
    </location>
</feature>
<gene>
    <name evidence="10" type="ORF">KL86DPRO_11890</name>
</gene>
<protein>
    <submittedName>
        <fullName evidence="10">ABC-2</fullName>
    </submittedName>
</protein>
<dbReference type="GO" id="GO:0140359">
    <property type="term" value="F:ABC-type transporter activity"/>
    <property type="evidence" value="ECO:0007669"/>
    <property type="project" value="InterPro"/>
</dbReference>
<organism evidence="10">
    <name type="scientific">uncultured delta proteobacterium</name>
    <dbReference type="NCBI Taxonomy" id="34034"/>
    <lineage>
        <taxon>Bacteria</taxon>
        <taxon>Deltaproteobacteria</taxon>
        <taxon>environmental samples</taxon>
    </lineage>
</organism>
<keyword evidence="3" id="KW-0813">Transport</keyword>
<dbReference type="GO" id="GO:0005886">
    <property type="term" value="C:plasma membrane"/>
    <property type="evidence" value="ECO:0007669"/>
    <property type="project" value="UniProtKB-SubCell"/>
</dbReference>
<keyword evidence="6 8" id="KW-1133">Transmembrane helix</keyword>
<evidence type="ECO:0000256" key="2">
    <source>
        <dbReference type="ARBA" id="ARBA00007783"/>
    </source>
</evidence>
<feature type="transmembrane region" description="Helical" evidence="8">
    <location>
        <begin position="299"/>
        <end position="320"/>
    </location>
</feature>
<evidence type="ECO:0000256" key="4">
    <source>
        <dbReference type="ARBA" id="ARBA00022475"/>
    </source>
</evidence>
<keyword evidence="5 8" id="KW-0812">Transmembrane</keyword>
<dbReference type="PROSITE" id="PS51012">
    <property type="entry name" value="ABC_TM2"/>
    <property type="match status" value="1"/>
</dbReference>
<evidence type="ECO:0000256" key="8">
    <source>
        <dbReference type="SAM" id="Phobius"/>
    </source>
</evidence>
<feature type="transmembrane region" description="Helical" evidence="8">
    <location>
        <begin position="269"/>
        <end position="292"/>
    </location>
</feature>
<dbReference type="AlphaFoldDB" id="A0A212JP10"/>
<sequence>MASNNPPTYTGKGPSSRAWALIRKETRQMLRDKSTLTLGIILPILLLLLFGFGLSLDVKLVPVAVVRDSSSPVTRDLYTSLKLSAYFDPTMVNSWKEAEHMLRVGSTDAIVRRDMKESSDGREHVQIIVNGRDSNTARIMQRYLEGASSRWASLRQSNLSFLSGGAEVETVGRATAETRIWYNSEQESKYFLIPGVTVLIMTLIGTLLTALVIAREWERGTYEALAATPVKRWEIVAGKTVPYFVLGMIGLCMCLTAATWIFGVPMRGSLLLIIAGSAIYMLVALGMGLLISAAVKNQFLASQIVLILSFMPTLMLSGFIFDLKSAPIGAYYLAHVFPATWYVDLMQTLFLVGNVPGQVIRDFLIMACFAVVLLSLAGASIRKSLE</sequence>
<dbReference type="InterPro" id="IPR013525">
    <property type="entry name" value="ABC2_TM"/>
</dbReference>